<feature type="compositionally biased region" description="Low complexity" evidence="1">
    <location>
        <begin position="46"/>
        <end position="72"/>
    </location>
</feature>
<keyword evidence="2" id="KW-0812">Transmembrane</keyword>
<organism evidence="3 4">
    <name type="scientific">Bordetella hinzii OH87 BAL007II</name>
    <dbReference type="NCBI Taxonomy" id="1331262"/>
    <lineage>
        <taxon>Bacteria</taxon>
        <taxon>Pseudomonadati</taxon>
        <taxon>Pseudomonadota</taxon>
        <taxon>Betaproteobacteria</taxon>
        <taxon>Burkholderiales</taxon>
        <taxon>Alcaligenaceae</taxon>
        <taxon>Bordetella</taxon>
    </lineage>
</organism>
<evidence type="ECO:0000313" key="3">
    <source>
        <dbReference type="EMBL" id="KCB25096.1"/>
    </source>
</evidence>
<reference evidence="3 4" key="1">
    <citation type="submission" date="2014-03" db="EMBL/GenBank/DDBJ databases">
        <title>Genome sequence of Bordetella hinzii.</title>
        <authorList>
            <person name="Register K."/>
            <person name="Harvill E."/>
            <person name="Goodfield L.L."/>
            <person name="Ivanov Y.V."/>
            <person name="Meyer J.A."/>
            <person name="Muse S.J."/>
            <person name="Jacobs N."/>
            <person name="Bendor L."/>
            <person name="Smallridge W.E."/>
            <person name="Brinkac L.M."/>
            <person name="Sanka R."/>
            <person name="Kim M."/>
            <person name="Losada L."/>
        </authorList>
    </citation>
    <scope>NUCLEOTIDE SEQUENCE [LARGE SCALE GENOMIC DNA]</scope>
    <source>
        <strain evidence="3 4">OH87 BAL007II</strain>
    </source>
</reference>
<gene>
    <name evidence="3" type="ORF">L544_1139</name>
</gene>
<dbReference type="EMBL" id="JHEM01000010">
    <property type="protein sequence ID" value="KCB25096.1"/>
    <property type="molecule type" value="Genomic_DNA"/>
</dbReference>
<feature type="compositionally biased region" description="Low complexity" evidence="1">
    <location>
        <begin position="22"/>
        <end position="31"/>
    </location>
</feature>
<dbReference type="Proteomes" id="UP000025748">
    <property type="component" value="Unassembled WGS sequence"/>
</dbReference>
<feature type="transmembrane region" description="Helical" evidence="2">
    <location>
        <begin position="111"/>
        <end position="129"/>
    </location>
</feature>
<keyword evidence="4" id="KW-1185">Reference proteome</keyword>
<protein>
    <submittedName>
        <fullName evidence="3">N-acetyltransferase YedL</fullName>
    </submittedName>
</protein>
<evidence type="ECO:0000313" key="4">
    <source>
        <dbReference type="Proteomes" id="UP000025748"/>
    </source>
</evidence>
<evidence type="ECO:0000256" key="2">
    <source>
        <dbReference type="SAM" id="Phobius"/>
    </source>
</evidence>
<evidence type="ECO:0000256" key="1">
    <source>
        <dbReference type="SAM" id="MobiDB-lite"/>
    </source>
</evidence>
<feature type="compositionally biased region" description="Basic and acidic residues" evidence="1">
    <location>
        <begin position="34"/>
        <end position="45"/>
    </location>
</feature>
<sequence length="151" mass="16113">MSIYGEPKNGDFARYVEELSRRGAASSAPSPGEMPRRRARQDLDAARAVAGPPMPGTAPSAAGMPAAEAPTLAQQASLRQSSSRQAFLGFVAICLAVWNLAAYLAHEHQSPARFVIPALVGFWLFRGAARKRARSRGAARLLPPLNLPPKP</sequence>
<dbReference type="RefSeq" id="WP_032955657.1">
    <property type="nucleotide sequence ID" value="NZ_JHEM01000010.1"/>
</dbReference>
<keyword evidence="2" id="KW-0472">Membrane</keyword>
<comment type="caution">
    <text evidence="3">The sequence shown here is derived from an EMBL/GenBank/DDBJ whole genome shotgun (WGS) entry which is preliminary data.</text>
</comment>
<name>A0ABR4R4P2_9BORD</name>
<feature type="transmembrane region" description="Helical" evidence="2">
    <location>
        <begin position="86"/>
        <end position="105"/>
    </location>
</feature>
<proteinExistence type="predicted"/>
<feature type="region of interest" description="Disordered" evidence="1">
    <location>
        <begin position="22"/>
        <end position="72"/>
    </location>
</feature>
<keyword evidence="2" id="KW-1133">Transmembrane helix</keyword>
<accession>A0ABR4R4P2</accession>